<name>A0A2T4I880_9SPHN</name>
<gene>
    <name evidence="2" type="ORF">CV103_01240</name>
</gene>
<protein>
    <submittedName>
        <fullName evidence="2">Uncharacterized protein</fullName>
    </submittedName>
</protein>
<keyword evidence="1" id="KW-1133">Transmembrane helix</keyword>
<feature type="transmembrane region" description="Helical" evidence="1">
    <location>
        <begin position="187"/>
        <end position="210"/>
    </location>
</feature>
<evidence type="ECO:0000313" key="2">
    <source>
        <dbReference type="EMBL" id="PTD27719.1"/>
    </source>
</evidence>
<proteinExistence type="predicted"/>
<reference evidence="2 3" key="1">
    <citation type="submission" date="2017-11" db="EMBL/GenBank/DDBJ databases">
        <title>Sphingomonas oleivorans sp. nov., isolated from oil-contaminated soil.</title>
        <authorList>
            <person name="Wang L."/>
            <person name="Chen L."/>
        </authorList>
    </citation>
    <scope>NUCLEOTIDE SEQUENCE [LARGE SCALE GENOMIC DNA]</scope>
    <source>
        <strain evidence="2 3">K101</strain>
    </source>
</reference>
<feature type="transmembrane region" description="Helical" evidence="1">
    <location>
        <begin position="158"/>
        <end position="181"/>
    </location>
</feature>
<feature type="transmembrane region" description="Helical" evidence="1">
    <location>
        <begin position="51"/>
        <end position="72"/>
    </location>
</feature>
<accession>A0A2T4I880</accession>
<dbReference type="EMBL" id="PHHF01000004">
    <property type="protein sequence ID" value="PTD27719.1"/>
    <property type="molecule type" value="Genomic_DNA"/>
</dbReference>
<organism evidence="2 3">
    <name type="scientific">Edaphosphingomonas fennica</name>
    <dbReference type="NCBI Taxonomy" id="114404"/>
    <lineage>
        <taxon>Bacteria</taxon>
        <taxon>Pseudomonadati</taxon>
        <taxon>Pseudomonadota</taxon>
        <taxon>Alphaproteobacteria</taxon>
        <taxon>Sphingomonadales</taxon>
        <taxon>Rhizorhabdaceae</taxon>
        <taxon>Edaphosphingomonas</taxon>
    </lineage>
</organism>
<keyword evidence="3" id="KW-1185">Reference proteome</keyword>
<evidence type="ECO:0000313" key="3">
    <source>
        <dbReference type="Proteomes" id="UP000241206"/>
    </source>
</evidence>
<keyword evidence="1" id="KW-0812">Transmembrane</keyword>
<comment type="caution">
    <text evidence="2">The sequence shown here is derived from an EMBL/GenBank/DDBJ whole genome shotgun (WGS) entry which is preliminary data.</text>
</comment>
<dbReference type="Proteomes" id="UP000241206">
    <property type="component" value="Unassembled WGS sequence"/>
</dbReference>
<dbReference type="AlphaFoldDB" id="A0A2T4I880"/>
<evidence type="ECO:0000256" key="1">
    <source>
        <dbReference type="SAM" id="Phobius"/>
    </source>
</evidence>
<dbReference type="RefSeq" id="WP_107393707.1">
    <property type="nucleotide sequence ID" value="NZ_PHHF01000004.1"/>
</dbReference>
<sequence>MATTISITQLVGLQRAEFAKAARLQQRILHIQCVIAALAAVSVFFEAPLVSYGVATVALGFAGIWALIGWQYRASRGQAERARRATLLMQGLDETISDGELRKLKLDFSVTTEQGRACEDANYYAAQAAPGLPRLVEMLEETCFWSCHLLKGSARRSWFAFIGFVVTGLLLFLLSVLVFDGDRLQSAARLFCVLLTFLVSTEVVGAALAYGDASQALSTILPRIEAVRASGNRTVDLLMILSDYNSAVEGAPMFWPGLYENERDRLNQLWSERTG</sequence>
<keyword evidence="1" id="KW-0472">Membrane</keyword>
<feature type="transmembrane region" description="Helical" evidence="1">
    <location>
        <begin position="28"/>
        <end position="45"/>
    </location>
</feature>